<dbReference type="Gene3D" id="1.10.10.10">
    <property type="entry name" value="Winged helix-like DNA-binding domain superfamily/Winged helix DNA-binding domain"/>
    <property type="match status" value="1"/>
</dbReference>
<keyword evidence="4" id="KW-1185">Reference proteome</keyword>
<dbReference type="SUPFAM" id="SSF46767">
    <property type="entry name" value="Methylated DNA-protein cysteine methyltransferase, C-terminal domain"/>
    <property type="match status" value="1"/>
</dbReference>
<comment type="caution">
    <text evidence="3">The sequence shown here is derived from an EMBL/GenBank/DDBJ whole genome shotgun (WGS) entry which is preliminary data.</text>
</comment>
<evidence type="ECO:0000313" key="4">
    <source>
        <dbReference type="Proteomes" id="UP001500166"/>
    </source>
</evidence>
<organism evidence="3 4">
    <name type="scientific">Kocuria atrinae</name>
    <dbReference type="NCBI Taxonomy" id="592377"/>
    <lineage>
        <taxon>Bacteria</taxon>
        <taxon>Bacillati</taxon>
        <taxon>Actinomycetota</taxon>
        <taxon>Actinomycetes</taxon>
        <taxon>Micrococcales</taxon>
        <taxon>Micrococcaceae</taxon>
        <taxon>Kocuria</taxon>
    </lineage>
</organism>
<evidence type="ECO:0000313" key="3">
    <source>
        <dbReference type="EMBL" id="GAA2117391.1"/>
    </source>
</evidence>
<dbReference type="EMBL" id="BAAAQA010000016">
    <property type="protein sequence ID" value="GAA2117391.1"/>
    <property type="molecule type" value="Genomic_DNA"/>
</dbReference>
<dbReference type="Pfam" id="PF01035">
    <property type="entry name" value="DNA_binding_1"/>
    <property type="match status" value="1"/>
</dbReference>
<accession>A0ABN2XUC3</accession>
<dbReference type="PANTHER" id="PTHR42942:SF1">
    <property type="entry name" value="ALKYLTRANSFERASE-LIKE PROTEIN 1"/>
    <property type="match status" value="1"/>
</dbReference>
<name>A0ABN2XUC3_9MICC</name>
<dbReference type="InterPro" id="IPR036388">
    <property type="entry name" value="WH-like_DNA-bd_sf"/>
</dbReference>
<dbReference type="InterPro" id="IPR036217">
    <property type="entry name" value="MethylDNA_cys_MeTrfase_DNAb"/>
</dbReference>
<gene>
    <name evidence="3" type="ORF">GCM10009824_16800</name>
</gene>
<evidence type="ECO:0000259" key="2">
    <source>
        <dbReference type="Pfam" id="PF01035"/>
    </source>
</evidence>
<reference evidence="3 4" key="1">
    <citation type="journal article" date="2019" name="Int. J. Syst. Evol. Microbiol.">
        <title>The Global Catalogue of Microorganisms (GCM) 10K type strain sequencing project: providing services to taxonomists for standard genome sequencing and annotation.</title>
        <authorList>
            <consortium name="The Broad Institute Genomics Platform"/>
            <consortium name="The Broad Institute Genome Sequencing Center for Infectious Disease"/>
            <person name="Wu L."/>
            <person name="Ma J."/>
        </authorList>
    </citation>
    <scope>NUCLEOTIDE SEQUENCE [LARGE SCALE GENOMIC DNA]</scope>
    <source>
        <strain evidence="3 4">JCM 15914</strain>
    </source>
</reference>
<dbReference type="PANTHER" id="PTHR42942">
    <property type="entry name" value="6-O-METHYLGUANINE DNA METHYLTRANSFERASE"/>
    <property type="match status" value="1"/>
</dbReference>
<keyword evidence="1" id="KW-0227">DNA damage</keyword>
<dbReference type="CDD" id="cd06445">
    <property type="entry name" value="ATase"/>
    <property type="match status" value="1"/>
</dbReference>
<evidence type="ECO:0000256" key="1">
    <source>
        <dbReference type="ARBA" id="ARBA00022763"/>
    </source>
</evidence>
<feature type="domain" description="Methylated-DNA-[protein]-cysteine S-methyltransferase DNA binding" evidence="2">
    <location>
        <begin position="14"/>
        <end position="77"/>
    </location>
</feature>
<sequence length="120" mass="12746">MPDSHSPLTGDAAARAVRSVVLSVPPGAVLSYGDVAELAGLSSPRLAARIMSRGLAGDDVAWWRIVRADGSLPDHLQIAAREHYLAEGTPLKDTDAHLVQVAMRAARWDDPPEDFAVPAD</sequence>
<dbReference type="RefSeq" id="WP_344224563.1">
    <property type="nucleotide sequence ID" value="NZ_BAAAQA010000016.1"/>
</dbReference>
<protein>
    <recommendedName>
        <fullName evidence="2">Methylated-DNA-[protein]-cysteine S-methyltransferase DNA binding domain-containing protein</fullName>
    </recommendedName>
</protein>
<dbReference type="InterPro" id="IPR014048">
    <property type="entry name" value="MethylDNA_cys_MeTrfase_DNA-bd"/>
</dbReference>
<dbReference type="Proteomes" id="UP001500166">
    <property type="component" value="Unassembled WGS sequence"/>
</dbReference>
<proteinExistence type="predicted"/>
<dbReference type="InterPro" id="IPR052520">
    <property type="entry name" value="ATL_DNA_repair"/>
</dbReference>